<evidence type="ECO:0000313" key="3">
    <source>
        <dbReference type="EMBL" id="KAG8230742.1"/>
    </source>
</evidence>
<dbReference type="EMBL" id="KZ308507">
    <property type="protein sequence ID" value="KAG8230742.1"/>
    <property type="molecule type" value="Genomic_DNA"/>
</dbReference>
<dbReference type="InterPro" id="IPR004119">
    <property type="entry name" value="EcKL"/>
</dbReference>
<sequence>MDSVLVPLLLRALEKCLGVEGVCLCGEPDVTRATPGVQGFLSVVQRVKVHYRVGDKEGRKILVLKRFPLSEMLVEFSRRSGIFVREGLFFDSVVPLMKKSVPRLPLPECYLASYAGSSDAIFMEDLSEGGFRTPEAKFLTEGMDWSHCCITMEKLGVLHGAAIAAEKALYQATGTGWAQAFPVFSQEVCYYETVPGVPPSPLTGVFQNAIRTIIELSKEIEGIPKEILTDKLEVALAGLWPMLCKLVRPDPEGCNILNHGDCWMNNIMFSYDEKGQPLDAKFIDFQVSRYCHPSIDILYFMHLSTTKSLRDSHLDELLQVYHHSLMKTLGSAAKEPISLDQLRADIKEDYGKFGVIIGAIMIPFFMLGKDFMGEAPSEETVDELLKTGNAESIRERFHSDKLFRSRMEEVILELFQMLFPKDK</sequence>
<comment type="caution">
    <text evidence="3">The sequence shown here is derived from an EMBL/GenBank/DDBJ whole genome shotgun (WGS) entry which is preliminary data.</text>
</comment>
<dbReference type="SMART" id="SM00587">
    <property type="entry name" value="CHK"/>
    <property type="match status" value="1"/>
</dbReference>
<dbReference type="SUPFAM" id="SSF56112">
    <property type="entry name" value="Protein kinase-like (PK-like)"/>
    <property type="match status" value="1"/>
</dbReference>
<dbReference type="PANTHER" id="PTHR11012">
    <property type="entry name" value="PROTEIN KINASE-LIKE DOMAIN-CONTAINING"/>
    <property type="match status" value="1"/>
</dbReference>
<dbReference type="InterPro" id="IPR015897">
    <property type="entry name" value="CHK_kinase-like"/>
</dbReference>
<feature type="domain" description="CHK kinase-like" evidence="2">
    <location>
        <begin position="121"/>
        <end position="331"/>
    </location>
</feature>
<dbReference type="Proteomes" id="UP000792457">
    <property type="component" value="Unassembled WGS sequence"/>
</dbReference>
<reference evidence="3" key="1">
    <citation type="submission" date="2013-04" db="EMBL/GenBank/DDBJ databases">
        <authorList>
            <person name="Qu J."/>
            <person name="Murali S.C."/>
            <person name="Bandaranaike D."/>
            <person name="Bellair M."/>
            <person name="Blankenburg K."/>
            <person name="Chao H."/>
            <person name="Dinh H."/>
            <person name="Doddapaneni H."/>
            <person name="Downs B."/>
            <person name="Dugan-Rocha S."/>
            <person name="Elkadiri S."/>
            <person name="Gnanaolivu R.D."/>
            <person name="Hernandez B."/>
            <person name="Javaid M."/>
            <person name="Jayaseelan J.C."/>
            <person name="Lee S."/>
            <person name="Li M."/>
            <person name="Ming W."/>
            <person name="Munidasa M."/>
            <person name="Muniz J."/>
            <person name="Nguyen L."/>
            <person name="Ongeri F."/>
            <person name="Osuji N."/>
            <person name="Pu L.-L."/>
            <person name="Puazo M."/>
            <person name="Qu C."/>
            <person name="Quiroz J."/>
            <person name="Raj R."/>
            <person name="Weissenberger G."/>
            <person name="Xin Y."/>
            <person name="Zou X."/>
            <person name="Han Y."/>
            <person name="Richards S."/>
            <person name="Worley K."/>
            <person name="Muzny D."/>
            <person name="Gibbs R."/>
        </authorList>
    </citation>
    <scope>NUCLEOTIDE SEQUENCE</scope>
    <source>
        <strain evidence="3">Sampled in the wild</strain>
    </source>
</reference>
<dbReference type="AlphaFoldDB" id="A0A8K0KAF6"/>
<keyword evidence="4" id="KW-1185">Reference proteome</keyword>
<evidence type="ECO:0000259" key="2">
    <source>
        <dbReference type="SMART" id="SM00587"/>
    </source>
</evidence>
<proteinExistence type="predicted"/>
<reference evidence="3" key="2">
    <citation type="submission" date="2017-10" db="EMBL/GenBank/DDBJ databases">
        <title>Ladona fulva Genome sequencing and assembly.</title>
        <authorList>
            <person name="Murali S."/>
            <person name="Richards S."/>
            <person name="Bandaranaike D."/>
            <person name="Bellair M."/>
            <person name="Blankenburg K."/>
            <person name="Chao H."/>
            <person name="Dinh H."/>
            <person name="Doddapaneni H."/>
            <person name="Dugan-Rocha S."/>
            <person name="Elkadiri S."/>
            <person name="Gnanaolivu R."/>
            <person name="Hernandez B."/>
            <person name="Skinner E."/>
            <person name="Javaid M."/>
            <person name="Lee S."/>
            <person name="Li M."/>
            <person name="Ming W."/>
            <person name="Munidasa M."/>
            <person name="Muniz J."/>
            <person name="Nguyen L."/>
            <person name="Hughes D."/>
            <person name="Osuji N."/>
            <person name="Pu L.-L."/>
            <person name="Puazo M."/>
            <person name="Qu C."/>
            <person name="Quiroz J."/>
            <person name="Raj R."/>
            <person name="Weissenberger G."/>
            <person name="Xin Y."/>
            <person name="Zou X."/>
            <person name="Han Y."/>
            <person name="Worley K."/>
            <person name="Muzny D."/>
            <person name="Gibbs R."/>
        </authorList>
    </citation>
    <scope>NUCLEOTIDE SEQUENCE</scope>
    <source>
        <strain evidence="3">Sampled in the wild</strain>
    </source>
</reference>
<evidence type="ECO:0000256" key="1">
    <source>
        <dbReference type="SAM" id="SignalP"/>
    </source>
</evidence>
<dbReference type="Gene3D" id="3.90.1200.10">
    <property type="match status" value="1"/>
</dbReference>
<feature type="chain" id="PRO_5035471610" description="CHK kinase-like domain-containing protein" evidence="1">
    <location>
        <begin position="19"/>
        <end position="423"/>
    </location>
</feature>
<dbReference type="OrthoDB" id="8250698at2759"/>
<organism evidence="3 4">
    <name type="scientific">Ladona fulva</name>
    <name type="common">Scarce chaser dragonfly</name>
    <name type="synonym">Libellula fulva</name>
    <dbReference type="NCBI Taxonomy" id="123851"/>
    <lineage>
        <taxon>Eukaryota</taxon>
        <taxon>Metazoa</taxon>
        <taxon>Ecdysozoa</taxon>
        <taxon>Arthropoda</taxon>
        <taxon>Hexapoda</taxon>
        <taxon>Insecta</taxon>
        <taxon>Pterygota</taxon>
        <taxon>Palaeoptera</taxon>
        <taxon>Odonata</taxon>
        <taxon>Epiprocta</taxon>
        <taxon>Anisoptera</taxon>
        <taxon>Libelluloidea</taxon>
        <taxon>Libellulidae</taxon>
        <taxon>Ladona</taxon>
    </lineage>
</organism>
<name>A0A8K0KAF6_LADFU</name>
<evidence type="ECO:0000313" key="4">
    <source>
        <dbReference type="Proteomes" id="UP000792457"/>
    </source>
</evidence>
<accession>A0A8K0KAF6</accession>
<keyword evidence="1" id="KW-0732">Signal</keyword>
<dbReference type="Pfam" id="PF02958">
    <property type="entry name" value="EcKL"/>
    <property type="match status" value="1"/>
</dbReference>
<protein>
    <recommendedName>
        <fullName evidence="2">CHK kinase-like domain-containing protein</fullName>
    </recommendedName>
</protein>
<dbReference type="PANTHER" id="PTHR11012:SF47">
    <property type="entry name" value="GH22833P"/>
    <property type="match status" value="1"/>
</dbReference>
<gene>
    <name evidence="3" type="ORF">J437_LFUL011077</name>
</gene>
<feature type="signal peptide" evidence="1">
    <location>
        <begin position="1"/>
        <end position="18"/>
    </location>
</feature>
<dbReference type="InterPro" id="IPR011009">
    <property type="entry name" value="Kinase-like_dom_sf"/>
</dbReference>